<proteinExistence type="predicted"/>
<name>A0ABU1YRT0_ROSSA</name>
<dbReference type="Proteomes" id="UP001180453">
    <property type="component" value="Unassembled WGS sequence"/>
</dbReference>
<dbReference type="SUPFAM" id="SSF48537">
    <property type="entry name" value="Phospholipase C/P1 nuclease"/>
    <property type="match status" value="1"/>
</dbReference>
<evidence type="ECO:0000313" key="1">
    <source>
        <dbReference type="EMBL" id="MDR7271561.1"/>
    </source>
</evidence>
<keyword evidence="2" id="KW-1185">Reference proteome</keyword>
<dbReference type="EMBL" id="JAVDXU010000003">
    <property type="protein sequence ID" value="MDR7271561.1"/>
    <property type="molecule type" value="Genomic_DNA"/>
</dbReference>
<evidence type="ECO:0000313" key="2">
    <source>
        <dbReference type="Proteomes" id="UP001180453"/>
    </source>
</evidence>
<gene>
    <name evidence="1" type="ORF">J2X20_004229</name>
</gene>
<protein>
    <recommendedName>
        <fullName evidence="3">S1/P1 Nuclease</fullName>
    </recommendedName>
</protein>
<dbReference type="Gene3D" id="1.10.575.10">
    <property type="entry name" value="P1 Nuclease"/>
    <property type="match status" value="1"/>
</dbReference>
<dbReference type="InterPro" id="IPR008947">
    <property type="entry name" value="PLipase_C/P1_nuclease_dom_sf"/>
</dbReference>
<comment type="caution">
    <text evidence="1">The sequence shown here is derived from an EMBL/GenBank/DDBJ whole genome shotgun (WGS) entry which is preliminary data.</text>
</comment>
<organism evidence="1 2">
    <name type="scientific">Roseateles saccharophilus</name>
    <name type="common">Pseudomonas saccharophila</name>
    <dbReference type="NCBI Taxonomy" id="304"/>
    <lineage>
        <taxon>Bacteria</taxon>
        <taxon>Pseudomonadati</taxon>
        <taxon>Pseudomonadota</taxon>
        <taxon>Betaproteobacteria</taxon>
        <taxon>Burkholderiales</taxon>
        <taxon>Sphaerotilaceae</taxon>
        <taxon>Roseateles</taxon>
    </lineage>
</organism>
<sequence>MDRFIRRADPRTLSVRDLLEARDQYHVHIANLPTVIGTAIGRYRIRLTDPNYADEHAEQTGKELGARTLANSDFRPWSWPCVLVFVSEWLDRTTLSRHPELAVPPVLYLPDGRQVRTCPVLVQRRVSNLPPADTALYAADRFGPNFQVHVADQGATRMGVASAIVEDGACAFALVSRHLTSGTEPGAPVFALPRGKKVGIGHITAHGVDALPLADIYPGFAGRDARLTLDAALVKLDDIGATNSQYLGVGGFGPVIDLSSDKMSLNLIGCPLFTVLPGGMRTEGCVHGLFYRHASMGGIDSLAEFLIGPRRAGDTVQTRPGDSGVTWFWDEMADRGVKDAGLPPPTAFRPLAVQWGGHGFGALNSSRATEFALATGFSSLCKALNVELVEDWRSGQSRYWGKVGHYNIGFAACFALQTSKAKAVFKANAGAIGVSDEDIVAGNLPGATQTSQFIALADVPDLVWRRSRGKDKANHFADMDETGSGPFAGKTLMQLWLQAPATRDPQVWDQFYSSIDPDRKPQYRGALPFRVAELYKVMVQAVAARQLDAYVCAAGVLAHYIGDACQPLHISHLHHGESDDPDDDKVHAVYEDDMLNQAAEEVVAGVKQRVADAPHRPLFKGPMAAADAIVQLMRRTITELPPAEILEVFERVHGRGQAAAMWSALGERTLNRMADGALTLATVWQSAWKEGKGEQGFTLAACRQPVPPARLKKLYDTKGFAESRWLREMTLASLA</sequence>
<evidence type="ECO:0008006" key="3">
    <source>
        <dbReference type="Google" id="ProtNLM"/>
    </source>
</evidence>
<accession>A0ABU1YRT0</accession>
<dbReference type="RefSeq" id="WP_310269000.1">
    <property type="nucleotide sequence ID" value="NZ_JAVDXU010000003.1"/>
</dbReference>
<reference evidence="1 2" key="1">
    <citation type="submission" date="2023-07" db="EMBL/GenBank/DDBJ databases">
        <title>Sorghum-associated microbial communities from plants grown in Nebraska, USA.</title>
        <authorList>
            <person name="Schachtman D."/>
        </authorList>
    </citation>
    <scope>NUCLEOTIDE SEQUENCE [LARGE SCALE GENOMIC DNA]</scope>
    <source>
        <strain evidence="1 2">BE314</strain>
    </source>
</reference>